<accession>A0A8J6K5A6</accession>
<organism evidence="2 3">
    <name type="scientific">Eleutherodactylus coqui</name>
    <name type="common">Puerto Rican coqui</name>
    <dbReference type="NCBI Taxonomy" id="57060"/>
    <lineage>
        <taxon>Eukaryota</taxon>
        <taxon>Metazoa</taxon>
        <taxon>Chordata</taxon>
        <taxon>Craniata</taxon>
        <taxon>Vertebrata</taxon>
        <taxon>Euteleostomi</taxon>
        <taxon>Amphibia</taxon>
        <taxon>Batrachia</taxon>
        <taxon>Anura</taxon>
        <taxon>Neobatrachia</taxon>
        <taxon>Hyloidea</taxon>
        <taxon>Eleutherodactylidae</taxon>
        <taxon>Eleutherodactylinae</taxon>
        <taxon>Eleutherodactylus</taxon>
        <taxon>Eleutherodactylus</taxon>
    </lineage>
</organism>
<evidence type="ECO:0000313" key="2">
    <source>
        <dbReference type="EMBL" id="KAG9481383.1"/>
    </source>
</evidence>
<dbReference type="AlphaFoldDB" id="A0A8J6K5A6"/>
<name>A0A8J6K5A6_ELECQ</name>
<dbReference type="Proteomes" id="UP000770717">
    <property type="component" value="Unassembled WGS sequence"/>
</dbReference>
<feature type="chain" id="PRO_5035165875" description="Secreted protein" evidence="1">
    <location>
        <begin position="18"/>
        <end position="83"/>
    </location>
</feature>
<evidence type="ECO:0000313" key="3">
    <source>
        <dbReference type="Proteomes" id="UP000770717"/>
    </source>
</evidence>
<keyword evidence="3" id="KW-1185">Reference proteome</keyword>
<gene>
    <name evidence="2" type="ORF">GDO78_010561</name>
</gene>
<reference evidence="2" key="1">
    <citation type="thesis" date="2020" institute="ProQuest LLC" country="789 East Eisenhower Parkway, Ann Arbor, MI, USA">
        <title>Comparative Genomics and Chromosome Evolution.</title>
        <authorList>
            <person name="Mudd A.B."/>
        </authorList>
    </citation>
    <scope>NUCLEOTIDE SEQUENCE</scope>
    <source>
        <strain evidence="2">HN-11 Male</strain>
        <tissue evidence="2">Kidney and liver</tissue>
    </source>
</reference>
<sequence length="83" mass="9180">MCYFHFLFLLSRPLLEAPSSTLGGGSYNLSMTFTLKQVITAIVFFKILFLCCDKTPTVLQPMDSSHVLGLCIGGYNSLELLIV</sequence>
<evidence type="ECO:0008006" key="4">
    <source>
        <dbReference type="Google" id="ProtNLM"/>
    </source>
</evidence>
<comment type="caution">
    <text evidence="2">The sequence shown here is derived from an EMBL/GenBank/DDBJ whole genome shotgun (WGS) entry which is preliminary data.</text>
</comment>
<feature type="signal peptide" evidence="1">
    <location>
        <begin position="1"/>
        <end position="17"/>
    </location>
</feature>
<dbReference type="EMBL" id="WNTK01000006">
    <property type="protein sequence ID" value="KAG9481383.1"/>
    <property type="molecule type" value="Genomic_DNA"/>
</dbReference>
<protein>
    <recommendedName>
        <fullName evidence="4">Secreted protein</fullName>
    </recommendedName>
</protein>
<keyword evidence="1" id="KW-0732">Signal</keyword>
<proteinExistence type="predicted"/>
<evidence type="ECO:0000256" key="1">
    <source>
        <dbReference type="SAM" id="SignalP"/>
    </source>
</evidence>